<name>B3DWR8_METI4</name>
<dbReference type="HOGENOM" id="CLU_3330001_0_0_0"/>
<gene>
    <name evidence="1" type="ordered locus">Minf_1677</name>
</gene>
<evidence type="ECO:0000313" key="2">
    <source>
        <dbReference type="Proteomes" id="UP000009149"/>
    </source>
</evidence>
<reference evidence="1 2" key="1">
    <citation type="journal article" date="2008" name="Biol. Direct">
        <title>Complete genome sequence of the extremely acidophilic methanotroph isolate V4, Methylacidiphilum infernorum, a representative of the bacterial phylum Verrucomicrobia.</title>
        <authorList>
            <person name="Hou S."/>
            <person name="Makarova K.S."/>
            <person name="Saw J.H."/>
            <person name="Senin P."/>
            <person name="Ly B.V."/>
            <person name="Zhou Z."/>
            <person name="Ren Y."/>
            <person name="Wang J."/>
            <person name="Galperin M.Y."/>
            <person name="Omelchenko M.V."/>
            <person name="Wolf Y.I."/>
            <person name="Yutin N."/>
            <person name="Koonin E.V."/>
            <person name="Stott M.B."/>
            <person name="Mountain B.W."/>
            <person name="Crowe M.A."/>
            <person name="Smirnova A.V."/>
            <person name="Dunfield P.F."/>
            <person name="Feng L."/>
            <person name="Wang L."/>
            <person name="Alam M."/>
        </authorList>
    </citation>
    <scope>NUCLEOTIDE SEQUENCE [LARGE SCALE GENOMIC DNA]</scope>
    <source>
        <strain evidence="2">Isolate V4</strain>
    </source>
</reference>
<dbReference type="Proteomes" id="UP000009149">
    <property type="component" value="Chromosome"/>
</dbReference>
<sequence length="38" mass="4287">MRLFFLAPPYLVEGKAGKPAIYFIFKRNPPFFSVLGPG</sequence>
<organism evidence="1 2">
    <name type="scientific">Methylacidiphilum infernorum (isolate V4)</name>
    <name type="common">Methylokorus infernorum (strain V4)</name>
    <dbReference type="NCBI Taxonomy" id="481448"/>
    <lineage>
        <taxon>Bacteria</taxon>
        <taxon>Pseudomonadati</taxon>
        <taxon>Verrucomicrobiota</taxon>
        <taxon>Methylacidiphilae</taxon>
        <taxon>Methylacidiphilales</taxon>
        <taxon>Methylacidiphilaceae</taxon>
        <taxon>Methylacidiphilum (ex Ratnadevi et al. 2023)</taxon>
    </lineage>
</organism>
<dbReference type="EMBL" id="CP000975">
    <property type="protein sequence ID" value="ACD83731.1"/>
    <property type="molecule type" value="Genomic_DNA"/>
</dbReference>
<dbReference type="KEGG" id="min:Minf_1677"/>
<dbReference type="AlphaFoldDB" id="B3DWR8"/>
<proteinExistence type="predicted"/>
<accession>B3DWR8</accession>
<evidence type="ECO:0000313" key="1">
    <source>
        <dbReference type="EMBL" id="ACD83731.1"/>
    </source>
</evidence>
<protein>
    <submittedName>
        <fullName evidence="1">Uncharacterized protein</fullName>
    </submittedName>
</protein>